<dbReference type="SUPFAM" id="SSF53756">
    <property type="entry name" value="UDP-Glycosyltransferase/glycogen phosphorylase"/>
    <property type="match status" value="1"/>
</dbReference>
<organism evidence="1 2">
    <name type="scientific">Afipia felis</name>
    <name type="common">Cat scratch disease bacillus</name>
    <dbReference type="NCBI Taxonomy" id="1035"/>
    <lineage>
        <taxon>Bacteria</taxon>
        <taxon>Pseudomonadati</taxon>
        <taxon>Pseudomonadota</taxon>
        <taxon>Alphaproteobacteria</taxon>
        <taxon>Hyphomicrobiales</taxon>
        <taxon>Nitrobacteraceae</taxon>
        <taxon>Afipia</taxon>
    </lineage>
</organism>
<evidence type="ECO:0000313" key="2">
    <source>
        <dbReference type="Proteomes" id="UP000254343"/>
    </source>
</evidence>
<proteinExistence type="predicted"/>
<accession>A0A380W9W9</accession>
<evidence type="ECO:0000313" key="1">
    <source>
        <dbReference type="EMBL" id="SUU84945.1"/>
    </source>
</evidence>
<name>A0A380W9W9_AFIFE</name>
<evidence type="ECO:0008006" key="3">
    <source>
        <dbReference type="Google" id="ProtNLM"/>
    </source>
</evidence>
<gene>
    <name evidence="1" type="ORF">NCTC12722_02149</name>
</gene>
<dbReference type="AlphaFoldDB" id="A0A380W9W9"/>
<dbReference type="OrthoDB" id="7210452at2"/>
<protein>
    <recommendedName>
        <fullName evidence="3">Glycosyltransferase subfamily 4-like N-terminal domain-containing protein</fullName>
    </recommendedName>
</protein>
<dbReference type="RefSeq" id="WP_002715770.1">
    <property type="nucleotide sequence ID" value="NZ_UFSI01000001.1"/>
</dbReference>
<dbReference type="Gene3D" id="3.40.50.2000">
    <property type="entry name" value="Glycogen Phosphorylase B"/>
    <property type="match status" value="2"/>
</dbReference>
<sequence>MAFASGKRFIRKVINRGFPFILRWKAQESTRIWFTDGICDRDTKTYLLSPQSQFLHDEMVGKYADEVAIVRQRLRSTVGQAPTRTSPPLRIALSNHGLQNRGGSELWTADIADFLVRHGAEIIVYAPVLQDVAKSITATTGAPVTSSIADVQDFSPDILHVQHFSAVKPLVDALRPSPTKVVNMCHGLLPRLELPQPDAQNYCAVSLAIKTMVCLMTDSPWQSVPVLPNFFDERRYLGEHREKRQLRALLFSRRATPRQIATLRDSLAAAGLPLDFAGLKGEVERPEDILPRYEVVLAVGRSAVEALASGCRVILWDQGVIGPAVSANNFWQCVALNFALPSRLLPYQFIHQASAGRWLELQLERSASDGPDEVYRATRKYLTLENAGLQLHQMYNDIVAKAA</sequence>
<dbReference type="EMBL" id="UIGB01000001">
    <property type="protein sequence ID" value="SUU84945.1"/>
    <property type="molecule type" value="Genomic_DNA"/>
</dbReference>
<dbReference type="Proteomes" id="UP000254343">
    <property type="component" value="Unassembled WGS sequence"/>
</dbReference>
<reference evidence="1 2" key="1">
    <citation type="submission" date="2018-06" db="EMBL/GenBank/DDBJ databases">
        <authorList>
            <consortium name="Pathogen Informatics"/>
            <person name="Doyle S."/>
        </authorList>
    </citation>
    <scope>NUCLEOTIDE SEQUENCE [LARGE SCALE GENOMIC DNA]</scope>
    <source>
        <strain evidence="1 2">NCTC12722</strain>
    </source>
</reference>